<dbReference type="Pfam" id="PF00622">
    <property type="entry name" value="SPRY"/>
    <property type="match status" value="1"/>
</dbReference>
<reference evidence="4" key="1">
    <citation type="submission" date="2019-10" db="EMBL/GenBank/DDBJ databases">
        <title>The sequence and de novo assembly of the wild yak genome.</title>
        <authorList>
            <person name="Liu Y."/>
        </authorList>
    </citation>
    <scope>NUCLEOTIDE SEQUENCE [LARGE SCALE GENOMIC DNA]</scope>
    <source>
        <strain evidence="4">WY2019</strain>
    </source>
</reference>
<dbReference type="EMBL" id="VBQZ03000020">
    <property type="protein sequence ID" value="MXQ84253.1"/>
    <property type="molecule type" value="Genomic_DNA"/>
</dbReference>
<dbReference type="InterPro" id="IPR001870">
    <property type="entry name" value="B30.2/SPRY"/>
</dbReference>
<dbReference type="SUPFAM" id="SSF49899">
    <property type="entry name" value="Concanavalin A-like lectins/glucanases"/>
    <property type="match status" value="1"/>
</dbReference>
<evidence type="ECO:0000313" key="4">
    <source>
        <dbReference type="EMBL" id="MXQ84253.1"/>
    </source>
</evidence>
<dbReference type="InterPro" id="IPR043136">
    <property type="entry name" value="B30.2/SPRY_sf"/>
</dbReference>
<dbReference type="FunFam" id="2.60.120.920:FF:000004">
    <property type="entry name" value="Butyrophilin subfamily 1 member A1"/>
    <property type="match status" value="1"/>
</dbReference>
<keyword evidence="5" id="KW-1185">Reference proteome</keyword>
<dbReference type="InterPro" id="IPR013320">
    <property type="entry name" value="ConA-like_dom_sf"/>
</dbReference>
<name>A0A6B0R9V4_9CETA</name>
<dbReference type="InterPro" id="IPR003877">
    <property type="entry name" value="SPRY_dom"/>
</dbReference>
<keyword evidence="1" id="KW-0175">Coiled coil</keyword>
<sequence>MSKRPRSQLEQDTPGAVRCETRPQPPQLFRSGDQMAVCGHSLPPQERGSPVVVNEVPEAAEKYRKLFQEMLDTLKEKLEAAKIILADEQERMVMMQKEEQNFKEMIESEYSIRIRLMTEENEMNLQSLQGRFNLNLRQTSQNQLMEFATNLKEKFQETLQRLNFLGRENMKKLKESEVRLSEQICSLQQITTELERKCRQPASVSLRSAWITDYHFFNRSESLLCQFLQPAQITDLSLCQITGMSKMLKVLQRPITLDPKTAHPYLVLSEDLRNVRLRNVQRGVPGHPERFDFSATVLGAQSFTSGRHYWEVDVGRAAQWQLGVYRSSTVRNSSGNKVLLTGSLMGTDHTFWTFPPFKRVSLREQVHRVGVFLDYEYEQISFYDAAKSSLIYNFSYLAFQGALRPIFSLSISSGGVNSDSLSICLPHVSPCNDTLSPQPSSV</sequence>
<dbReference type="SMART" id="SM00589">
    <property type="entry name" value="PRY"/>
    <property type="match status" value="1"/>
</dbReference>
<dbReference type="PROSITE" id="PS50188">
    <property type="entry name" value="B302_SPRY"/>
    <property type="match status" value="1"/>
</dbReference>
<feature type="coiled-coil region" evidence="1">
    <location>
        <begin position="71"/>
        <end position="98"/>
    </location>
</feature>
<organism evidence="4 5">
    <name type="scientific">Bos mutus</name>
    <name type="common">wild yak</name>
    <dbReference type="NCBI Taxonomy" id="72004"/>
    <lineage>
        <taxon>Eukaryota</taxon>
        <taxon>Metazoa</taxon>
        <taxon>Chordata</taxon>
        <taxon>Craniata</taxon>
        <taxon>Vertebrata</taxon>
        <taxon>Euteleostomi</taxon>
        <taxon>Mammalia</taxon>
        <taxon>Eutheria</taxon>
        <taxon>Laurasiatheria</taxon>
        <taxon>Artiodactyla</taxon>
        <taxon>Ruminantia</taxon>
        <taxon>Pecora</taxon>
        <taxon>Bovidae</taxon>
        <taxon>Bovinae</taxon>
        <taxon>Bos</taxon>
    </lineage>
</organism>
<gene>
    <name evidence="4" type="ORF">E5288_WYG014176</name>
</gene>
<evidence type="ECO:0000259" key="3">
    <source>
        <dbReference type="PROSITE" id="PS50188"/>
    </source>
</evidence>
<accession>A0A6B0R9V4</accession>
<feature type="domain" description="B30.2/SPRY" evidence="3">
    <location>
        <begin position="234"/>
        <end position="430"/>
    </location>
</feature>
<proteinExistence type="predicted"/>
<dbReference type="Pfam" id="PF13765">
    <property type="entry name" value="PRY"/>
    <property type="match status" value="1"/>
</dbReference>
<feature type="region of interest" description="Disordered" evidence="2">
    <location>
        <begin position="1"/>
        <end position="25"/>
    </location>
</feature>
<comment type="caution">
    <text evidence="4">The sequence shown here is derived from an EMBL/GenBank/DDBJ whole genome shotgun (WGS) entry which is preliminary data.</text>
</comment>
<evidence type="ECO:0000256" key="2">
    <source>
        <dbReference type="SAM" id="MobiDB-lite"/>
    </source>
</evidence>
<dbReference type="PRINTS" id="PR01407">
    <property type="entry name" value="BUTYPHLNCDUF"/>
</dbReference>
<protein>
    <recommendedName>
        <fullName evidence="3">B30.2/SPRY domain-containing protein</fullName>
    </recommendedName>
</protein>
<dbReference type="AlphaFoldDB" id="A0A6B0R9V4"/>
<evidence type="ECO:0000313" key="5">
    <source>
        <dbReference type="Proteomes" id="UP000322234"/>
    </source>
</evidence>
<dbReference type="InterPro" id="IPR050143">
    <property type="entry name" value="TRIM/RBCC"/>
</dbReference>
<dbReference type="CDD" id="cd13733">
    <property type="entry name" value="SPRY_PRY_C-I_1"/>
    <property type="match status" value="1"/>
</dbReference>
<dbReference type="Proteomes" id="UP000322234">
    <property type="component" value="Unassembled WGS sequence"/>
</dbReference>
<dbReference type="InterPro" id="IPR006574">
    <property type="entry name" value="PRY"/>
</dbReference>
<dbReference type="PANTHER" id="PTHR24103">
    <property type="entry name" value="E3 UBIQUITIN-PROTEIN LIGASE TRIM"/>
    <property type="match status" value="1"/>
</dbReference>
<evidence type="ECO:0000256" key="1">
    <source>
        <dbReference type="SAM" id="Coils"/>
    </source>
</evidence>
<dbReference type="Gene3D" id="2.60.120.920">
    <property type="match status" value="1"/>
</dbReference>
<dbReference type="SMART" id="SM00449">
    <property type="entry name" value="SPRY"/>
    <property type="match status" value="1"/>
</dbReference>
<dbReference type="InterPro" id="IPR003879">
    <property type="entry name" value="Butyrophylin_SPRY"/>
</dbReference>